<dbReference type="NCBIfam" id="TIGR02532">
    <property type="entry name" value="IV_pilin_GFxxxE"/>
    <property type="match status" value="1"/>
</dbReference>
<evidence type="ECO:0000256" key="1">
    <source>
        <dbReference type="SAM" id="Phobius"/>
    </source>
</evidence>
<dbReference type="AlphaFoldDB" id="A0A1F7WLK5"/>
<protein>
    <recommendedName>
        <fullName evidence="4">Type II secretion system protein GspG C-terminal domain-containing protein</fullName>
    </recommendedName>
</protein>
<keyword evidence="1" id="KW-0812">Transmembrane</keyword>
<organism evidence="2 3">
    <name type="scientific">Candidatus Wallbacteria bacterium GWC2_49_35</name>
    <dbReference type="NCBI Taxonomy" id="1817813"/>
    <lineage>
        <taxon>Bacteria</taxon>
        <taxon>Candidatus Walliibacteriota</taxon>
    </lineage>
</organism>
<dbReference type="Proteomes" id="UP000178735">
    <property type="component" value="Unassembled WGS sequence"/>
</dbReference>
<gene>
    <name evidence="2" type="ORF">A2008_08695</name>
</gene>
<accession>A0A1F7WLK5</accession>
<dbReference type="InterPro" id="IPR045584">
    <property type="entry name" value="Pilin-like"/>
</dbReference>
<dbReference type="EMBL" id="MGFH01000157">
    <property type="protein sequence ID" value="OGM03721.1"/>
    <property type="molecule type" value="Genomic_DNA"/>
</dbReference>
<evidence type="ECO:0000313" key="3">
    <source>
        <dbReference type="Proteomes" id="UP000178735"/>
    </source>
</evidence>
<name>A0A1F7WLK5_9BACT</name>
<comment type="caution">
    <text evidence="2">The sequence shown here is derived from an EMBL/GenBank/DDBJ whole genome shotgun (WGS) entry which is preliminary data.</text>
</comment>
<reference evidence="2 3" key="1">
    <citation type="journal article" date="2016" name="Nat. Commun.">
        <title>Thousands of microbial genomes shed light on interconnected biogeochemical processes in an aquifer system.</title>
        <authorList>
            <person name="Anantharaman K."/>
            <person name="Brown C.T."/>
            <person name="Hug L.A."/>
            <person name="Sharon I."/>
            <person name="Castelle C.J."/>
            <person name="Probst A.J."/>
            <person name="Thomas B.C."/>
            <person name="Singh A."/>
            <person name="Wilkins M.J."/>
            <person name="Karaoz U."/>
            <person name="Brodie E.L."/>
            <person name="Williams K.H."/>
            <person name="Hubbard S.S."/>
            <person name="Banfield J.F."/>
        </authorList>
    </citation>
    <scope>NUCLEOTIDE SEQUENCE [LARGE SCALE GENOMIC DNA]</scope>
</reference>
<feature type="transmembrane region" description="Helical" evidence="1">
    <location>
        <begin position="20"/>
        <end position="39"/>
    </location>
</feature>
<dbReference type="SUPFAM" id="SSF54523">
    <property type="entry name" value="Pili subunits"/>
    <property type="match status" value="1"/>
</dbReference>
<evidence type="ECO:0000313" key="2">
    <source>
        <dbReference type="EMBL" id="OGM03721.1"/>
    </source>
</evidence>
<dbReference type="Gene3D" id="3.30.700.10">
    <property type="entry name" value="Glycoprotein, Type 4 Pilin"/>
    <property type="match status" value="1"/>
</dbReference>
<keyword evidence="1" id="KW-1133">Transmembrane helix</keyword>
<proteinExistence type="predicted"/>
<dbReference type="Pfam" id="PF07963">
    <property type="entry name" value="N_methyl"/>
    <property type="match status" value="1"/>
</dbReference>
<evidence type="ECO:0008006" key="4">
    <source>
        <dbReference type="Google" id="ProtNLM"/>
    </source>
</evidence>
<dbReference type="STRING" id="1817813.A2008_08695"/>
<keyword evidence="1" id="KW-0472">Membrane</keyword>
<sequence length="137" mass="15371">MIIINNDAIRGNTASISRRAFTLIEVLAVVIILSILFAASQPLIGDSARKARETVLKNNLRAVRETIARFYKDHERYPDGLKELVDKKYIISLPVDPVTEKNDTWVTLPSKPGAKDLYDIRSGADGETIDKVKYENL</sequence>
<dbReference type="InterPro" id="IPR012902">
    <property type="entry name" value="N_methyl_site"/>
</dbReference>